<evidence type="ECO:0000313" key="2">
    <source>
        <dbReference type="EMBL" id="CAI6332351.1"/>
    </source>
</evidence>
<evidence type="ECO:0000313" key="3">
    <source>
        <dbReference type="Proteomes" id="UP001152607"/>
    </source>
</evidence>
<feature type="compositionally biased region" description="Polar residues" evidence="1">
    <location>
        <begin position="24"/>
        <end position="33"/>
    </location>
</feature>
<keyword evidence="3" id="KW-1185">Reference proteome</keyword>
<name>A0A9W4UCD7_9PLEO</name>
<gene>
    <name evidence="2" type="ORF">PDIGIT_LOCUS5373</name>
</gene>
<reference evidence="2" key="1">
    <citation type="submission" date="2023-01" db="EMBL/GenBank/DDBJ databases">
        <authorList>
            <person name="Van Ghelder C."/>
            <person name="Rancurel C."/>
        </authorList>
    </citation>
    <scope>NUCLEOTIDE SEQUENCE</scope>
    <source>
        <strain evidence="2">CNCM I-4278</strain>
    </source>
</reference>
<protein>
    <submittedName>
        <fullName evidence="2">Uncharacterized protein</fullName>
    </submittedName>
</protein>
<organism evidence="2 3">
    <name type="scientific">Periconia digitata</name>
    <dbReference type="NCBI Taxonomy" id="1303443"/>
    <lineage>
        <taxon>Eukaryota</taxon>
        <taxon>Fungi</taxon>
        <taxon>Dikarya</taxon>
        <taxon>Ascomycota</taxon>
        <taxon>Pezizomycotina</taxon>
        <taxon>Dothideomycetes</taxon>
        <taxon>Pleosporomycetidae</taxon>
        <taxon>Pleosporales</taxon>
        <taxon>Massarineae</taxon>
        <taxon>Periconiaceae</taxon>
        <taxon>Periconia</taxon>
    </lineage>
</organism>
<evidence type="ECO:0000256" key="1">
    <source>
        <dbReference type="SAM" id="MobiDB-lite"/>
    </source>
</evidence>
<dbReference type="EMBL" id="CAOQHR010000003">
    <property type="protein sequence ID" value="CAI6332351.1"/>
    <property type="molecule type" value="Genomic_DNA"/>
</dbReference>
<feature type="region of interest" description="Disordered" evidence="1">
    <location>
        <begin position="1"/>
        <end position="44"/>
    </location>
</feature>
<comment type="caution">
    <text evidence="2">The sequence shown here is derived from an EMBL/GenBank/DDBJ whole genome shotgun (WGS) entry which is preliminary data.</text>
</comment>
<dbReference type="AlphaFoldDB" id="A0A9W4UCD7"/>
<dbReference type="Proteomes" id="UP001152607">
    <property type="component" value="Unassembled WGS sequence"/>
</dbReference>
<accession>A0A9W4UCD7</accession>
<proteinExistence type="predicted"/>
<sequence length="44" mass="5051">MEQPQGLKKENMSGTSKTQKEKTQNLVVTSNVSRRNKKKEQSDE</sequence>